<feature type="compositionally biased region" description="Polar residues" evidence="3">
    <location>
        <begin position="804"/>
        <end position="815"/>
    </location>
</feature>
<dbReference type="Pfam" id="PF12757">
    <property type="entry name" value="Eisosome1"/>
    <property type="match status" value="1"/>
</dbReference>
<protein>
    <submittedName>
        <fullName evidence="4">ZYBA0S17-01024g1_1</fullName>
    </submittedName>
</protein>
<feature type="coiled-coil region" evidence="2">
    <location>
        <begin position="506"/>
        <end position="679"/>
    </location>
</feature>
<dbReference type="Proteomes" id="UP000019375">
    <property type="component" value="Unassembled WGS sequence"/>
</dbReference>
<keyword evidence="2" id="KW-0175">Coiled coil</keyword>
<name>A0A8J2XER5_ZYGB2</name>
<evidence type="ECO:0000313" key="5">
    <source>
        <dbReference type="Proteomes" id="UP000019375"/>
    </source>
</evidence>
<feature type="region of interest" description="Disordered" evidence="3">
    <location>
        <begin position="784"/>
        <end position="889"/>
    </location>
</feature>
<dbReference type="AlphaFoldDB" id="A0A8J2XER5"/>
<dbReference type="PANTHER" id="PTHR28298">
    <property type="entry name" value="EISOSOME PROTEIN 1"/>
    <property type="match status" value="1"/>
</dbReference>
<feature type="coiled-coil region" evidence="2">
    <location>
        <begin position="706"/>
        <end position="735"/>
    </location>
</feature>
<feature type="region of interest" description="Disordered" evidence="3">
    <location>
        <begin position="450"/>
        <end position="470"/>
    </location>
</feature>
<evidence type="ECO:0000313" key="4">
    <source>
        <dbReference type="EMBL" id="CDF92008.1"/>
    </source>
</evidence>
<dbReference type="PANTHER" id="PTHR28298:SF1">
    <property type="entry name" value="EISOSOME PROTEIN 1"/>
    <property type="match status" value="1"/>
</dbReference>
<dbReference type="GO" id="GO:0070941">
    <property type="term" value="P:eisosome assembly"/>
    <property type="evidence" value="ECO:0007669"/>
    <property type="project" value="TreeGrafter"/>
</dbReference>
<reference evidence="5" key="1">
    <citation type="journal article" date="2013" name="Genome Announc.">
        <title>Genome sequence of the food spoilage yeast Zygosaccharomyces bailii CLIB 213(T).</title>
        <authorList>
            <person name="Galeote V."/>
            <person name="Bigey F."/>
            <person name="Devillers H."/>
            <person name="Neuveglise C."/>
            <person name="Dequin S."/>
        </authorList>
    </citation>
    <scope>NUCLEOTIDE SEQUENCE [LARGE SCALE GENOMIC DNA]</scope>
    <source>
        <strain evidence="5">CLIB 213 / ATCC 58445 / CBS 680 / CCRC 21525 / NBRC 1098 / NCYC 1416 / NRRL Y-2227</strain>
    </source>
</reference>
<dbReference type="OrthoDB" id="4070583at2759"/>
<feature type="compositionally biased region" description="Basic and acidic residues" evidence="3">
    <location>
        <begin position="456"/>
        <end position="469"/>
    </location>
</feature>
<accession>A0A8J2XER5</accession>
<keyword evidence="5" id="KW-1185">Reference proteome</keyword>
<sequence>MSLVSAVTEKEQREVLGSPANGSEVQTVTATRKATTKVAKPGTTTRIVRGYAIYHTGEGAQLSKGALYRAKVKYGIYQSPALARSTGVAEPRVASDAAANHANGNKTTIEAYKRLFVDPNAHKAAARSVVNGGPRVEAVVIPSSHHGSHQAATRAYSTASAASEEKARLAQKPMLPAASRANSLKSAHRAFYHTKVPEQEKIVPKPVGKRPMDMSKVLSSAERRAETRIIQRGEPVRGFNLGIPTNGPNRAAASLLRKPVYKEVEKENVPQASEGVRVAKHDQSMFAQSAAYAVKDMDPHALTNKEFEERARARNLLLTQLTSQQVLAKARENAEKQLAATPYDVHKVLFGNEAYNRAAIEKAQKNAQEGITDVGNQNKINLGGGLWLSPDDVHTIARNLVDPVLGEVHQRADDQRATDLDISDRNDYVTSEWAAWMSMHKTKEHNNQALLTNSKNKRDKEEAEARGEATRNYTELCNTMDQQVSEQTDLVNRTKEAKTILKIDVKEELIQDVQHNKDSLDLLKQQHGRELDAAREEQRRLLQPYHDRLSEANLEHERLVQERTAINEAIAKLHESIEVHKENIQKYEKALEAQDEKRSAAQDDLDGLKSDRENLQGHFDDHVVIIANKAKEQATLSTEEARLKNLEIEAIVNERKSELNKTEQDLQREKLNMLEAMQATAEARGDENIDEERVKQLIGMSSTEYIAEQKKLQKKARKAARRARKEAKLKAEQERLMSEGADPENANAVDTANTADVAKIPDNTNTAADNTNAAVDASAAVSAAAAENSTAPEPQDVDGLKSGANHQLSSESNADIQHESKQEADPVTHNVKKHLSNQDGLPAVPQTPDAAELGKPHSSDEDLQELTTGVQEEAKRGGEPQASYFKEVF</sequence>
<gene>
    <name evidence="4" type="ORF">BN860_01024g</name>
</gene>
<feature type="compositionally biased region" description="Basic and acidic residues" evidence="3">
    <location>
        <begin position="816"/>
        <end position="826"/>
    </location>
</feature>
<feature type="region of interest" description="Disordered" evidence="3">
    <location>
        <begin position="1"/>
        <end position="24"/>
    </location>
</feature>
<dbReference type="EMBL" id="HG316470">
    <property type="protein sequence ID" value="CDF92008.1"/>
    <property type="molecule type" value="Genomic_DNA"/>
</dbReference>
<evidence type="ECO:0000256" key="2">
    <source>
        <dbReference type="SAM" id="Coils"/>
    </source>
</evidence>
<dbReference type="InterPro" id="IPR024527">
    <property type="entry name" value="Eisosome1"/>
</dbReference>
<evidence type="ECO:0000256" key="3">
    <source>
        <dbReference type="SAM" id="MobiDB-lite"/>
    </source>
</evidence>
<evidence type="ECO:0000256" key="1">
    <source>
        <dbReference type="ARBA" id="ARBA00008528"/>
    </source>
</evidence>
<proteinExistence type="inferred from homology"/>
<comment type="similarity">
    <text evidence="1">Belongs to the EIS1 family.</text>
</comment>
<organism evidence="4 5">
    <name type="scientific">Zygosaccharomyces bailii (strain CLIB 213 / ATCC 58445 / CBS 680 / BCRC 21525 / NBRC 1098 / NCYC 1416 / NRRL Y-2227)</name>
    <dbReference type="NCBI Taxonomy" id="1333698"/>
    <lineage>
        <taxon>Eukaryota</taxon>
        <taxon>Fungi</taxon>
        <taxon>Dikarya</taxon>
        <taxon>Ascomycota</taxon>
        <taxon>Saccharomycotina</taxon>
        <taxon>Saccharomycetes</taxon>
        <taxon>Saccharomycetales</taxon>
        <taxon>Saccharomycetaceae</taxon>
        <taxon>Zygosaccharomyces</taxon>
    </lineage>
</organism>